<keyword evidence="1" id="KW-1133">Transmembrane helix</keyword>
<name>A0A382Z107_9ZZZZ</name>
<dbReference type="EMBL" id="UINC01180145">
    <property type="protein sequence ID" value="SVD89192.1"/>
    <property type="molecule type" value="Genomic_DNA"/>
</dbReference>
<accession>A0A382Z107</accession>
<evidence type="ECO:0000313" key="2">
    <source>
        <dbReference type="EMBL" id="SVD89192.1"/>
    </source>
</evidence>
<reference evidence="2" key="1">
    <citation type="submission" date="2018-05" db="EMBL/GenBank/DDBJ databases">
        <authorList>
            <person name="Lanie J.A."/>
            <person name="Ng W.-L."/>
            <person name="Kazmierczak K.M."/>
            <person name="Andrzejewski T.M."/>
            <person name="Davidsen T.M."/>
            <person name="Wayne K.J."/>
            <person name="Tettelin H."/>
            <person name="Glass J.I."/>
            <person name="Rusch D."/>
            <person name="Podicherti R."/>
            <person name="Tsui H.-C.T."/>
            <person name="Winkler M.E."/>
        </authorList>
    </citation>
    <scope>NUCLEOTIDE SEQUENCE</scope>
</reference>
<organism evidence="2">
    <name type="scientific">marine metagenome</name>
    <dbReference type="NCBI Taxonomy" id="408172"/>
    <lineage>
        <taxon>unclassified sequences</taxon>
        <taxon>metagenomes</taxon>
        <taxon>ecological metagenomes</taxon>
    </lineage>
</organism>
<feature type="transmembrane region" description="Helical" evidence="1">
    <location>
        <begin position="6"/>
        <end position="25"/>
    </location>
</feature>
<sequence length="32" mass="3795">LMPERQLSIIICFIIRLTSLNPFIVKLSKDYE</sequence>
<gene>
    <name evidence="2" type="ORF">METZ01_LOCUS442046</name>
</gene>
<dbReference type="AlphaFoldDB" id="A0A382Z107"/>
<proteinExistence type="predicted"/>
<feature type="non-terminal residue" evidence="2">
    <location>
        <position position="1"/>
    </location>
</feature>
<protein>
    <submittedName>
        <fullName evidence="2">Uncharacterized protein</fullName>
    </submittedName>
</protein>
<evidence type="ECO:0000256" key="1">
    <source>
        <dbReference type="SAM" id="Phobius"/>
    </source>
</evidence>
<keyword evidence="1" id="KW-0472">Membrane</keyword>
<keyword evidence="1" id="KW-0812">Transmembrane</keyword>